<organism evidence="4 5">
    <name type="scientific">Macleaya cordata</name>
    <name type="common">Five-seeded plume-poppy</name>
    <name type="synonym">Bocconia cordata</name>
    <dbReference type="NCBI Taxonomy" id="56857"/>
    <lineage>
        <taxon>Eukaryota</taxon>
        <taxon>Viridiplantae</taxon>
        <taxon>Streptophyta</taxon>
        <taxon>Embryophyta</taxon>
        <taxon>Tracheophyta</taxon>
        <taxon>Spermatophyta</taxon>
        <taxon>Magnoliopsida</taxon>
        <taxon>Ranunculales</taxon>
        <taxon>Papaveraceae</taxon>
        <taxon>Papaveroideae</taxon>
        <taxon>Macleaya</taxon>
    </lineage>
</organism>
<dbReference type="Pfam" id="PF00188">
    <property type="entry name" value="CAP"/>
    <property type="match status" value="1"/>
</dbReference>
<protein>
    <submittedName>
        <fullName evidence="4">Allergen V5/Tpx-1-related</fullName>
    </submittedName>
</protein>
<dbReference type="PANTHER" id="PTHR10334">
    <property type="entry name" value="CYSTEINE-RICH SECRETORY PROTEIN-RELATED"/>
    <property type="match status" value="1"/>
</dbReference>
<feature type="region of interest" description="Disordered" evidence="1">
    <location>
        <begin position="48"/>
        <end position="68"/>
    </location>
</feature>
<dbReference type="OrthoDB" id="337038at2759"/>
<feature type="signal peptide" evidence="2">
    <location>
        <begin position="1"/>
        <end position="29"/>
    </location>
</feature>
<dbReference type="InterPro" id="IPR035940">
    <property type="entry name" value="CAP_sf"/>
</dbReference>
<dbReference type="AlphaFoldDB" id="A0A200R7C3"/>
<dbReference type="FunFam" id="3.40.33.10:FF:000004">
    <property type="entry name" value="CAP, cysteine-rich secretory protein, antigen 5"/>
    <property type="match status" value="1"/>
</dbReference>
<feature type="chain" id="PRO_5012397112" evidence="2">
    <location>
        <begin position="30"/>
        <end position="217"/>
    </location>
</feature>
<dbReference type="EMBL" id="MVGT01000435">
    <property type="protein sequence ID" value="OVA18621.1"/>
    <property type="molecule type" value="Genomic_DNA"/>
</dbReference>
<name>A0A200R7C3_MACCD</name>
<keyword evidence="2" id="KW-0732">Signal</keyword>
<evidence type="ECO:0000256" key="1">
    <source>
        <dbReference type="SAM" id="MobiDB-lite"/>
    </source>
</evidence>
<feature type="domain" description="SCP" evidence="3">
    <location>
        <begin position="73"/>
        <end position="213"/>
    </location>
</feature>
<evidence type="ECO:0000313" key="5">
    <source>
        <dbReference type="Proteomes" id="UP000195402"/>
    </source>
</evidence>
<accession>A0A200R7C3</accession>
<dbReference type="InterPro" id="IPR014044">
    <property type="entry name" value="CAP_dom"/>
</dbReference>
<dbReference type="SUPFAM" id="SSF55797">
    <property type="entry name" value="PR-1-like"/>
    <property type="match status" value="1"/>
</dbReference>
<dbReference type="FunCoup" id="A0A200R7C3">
    <property type="interactions" value="26"/>
</dbReference>
<reference evidence="4 5" key="1">
    <citation type="journal article" date="2017" name="Mol. Plant">
        <title>The Genome of Medicinal Plant Macleaya cordata Provides New Insights into Benzylisoquinoline Alkaloids Metabolism.</title>
        <authorList>
            <person name="Liu X."/>
            <person name="Liu Y."/>
            <person name="Huang P."/>
            <person name="Ma Y."/>
            <person name="Qing Z."/>
            <person name="Tang Q."/>
            <person name="Cao H."/>
            <person name="Cheng P."/>
            <person name="Zheng Y."/>
            <person name="Yuan Z."/>
            <person name="Zhou Y."/>
            <person name="Liu J."/>
            <person name="Tang Z."/>
            <person name="Zhuo Y."/>
            <person name="Zhang Y."/>
            <person name="Yu L."/>
            <person name="Huang J."/>
            <person name="Yang P."/>
            <person name="Peng Q."/>
            <person name="Zhang J."/>
            <person name="Jiang W."/>
            <person name="Zhang Z."/>
            <person name="Lin K."/>
            <person name="Ro D.K."/>
            <person name="Chen X."/>
            <person name="Xiong X."/>
            <person name="Shang Y."/>
            <person name="Huang S."/>
            <person name="Zeng J."/>
        </authorList>
    </citation>
    <scope>NUCLEOTIDE SEQUENCE [LARGE SCALE GENOMIC DNA]</scope>
    <source>
        <strain evidence="5">cv. BLH2017</strain>
        <tissue evidence="4">Root</tissue>
    </source>
</reference>
<dbReference type="Gene3D" id="3.40.33.10">
    <property type="entry name" value="CAP"/>
    <property type="match status" value="1"/>
</dbReference>
<dbReference type="SMART" id="SM00198">
    <property type="entry name" value="SCP"/>
    <property type="match status" value="1"/>
</dbReference>
<keyword evidence="5" id="KW-1185">Reference proteome</keyword>
<dbReference type="OMA" id="RYQRDKM"/>
<gene>
    <name evidence="4" type="ORF">BVC80_1831g173</name>
</gene>
<feature type="compositionally biased region" description="Pro residues" evidence="1">
    <location>
        <begin position="48"/>
        <end position="66"/>
    </location>
</feature>
<proteinExistence type="predicted"/>
<evidence type="ECO:0000256" key="2">
    <source>
        <dbReference type="SAM" id="SignalP"/>
    </source>
</evidence>
<dbReference type="InParanoid" id="A0A200R7C3"/>
<dbReference type="Proteomes" id="UP000195402">
    <property type="component" value="Unassembled WGS sequence"/>
</dbReference>
<sequence>MACSCFMQQPHHFLVALVALATCTTFSLGLTSSSSSLVVAPPPLQPSRPAIAPAPAPHPSGAPPMTQPKQLSATAKQFLMAHNRARAAVRVGPLKWSDKLAFDTSLLVRLQRNNHSCNFADMSLTKYGMNQMWASGMKVTPSKAVGLWLQSKRYYNYAKNTCAPRHQNCGVYKQVVWKKSLEVGCAQATCAPKGKENSTITICLYHPPGNVIGERPY</sequence>
<dbReference type="InterPro" id="IPR001283">
    <property type="entry name" value="CRISP-related"/>
</dbReference>
<evidence type="ECO:0000313" key="4">
    <source>
        <dbReference type="EMBL" id="OVA18621.1"/>
    </source>
</evidence>
<evidence type="ECO:0000259" key="3">
    <source>
        <dbReference type="SMART" id="SM00198"/>
    </source>
</evidence>
<dbReference type="PRINTS" id="PR00837">
    <property type="entry name" value="V5TPXLIKE"/>
</dbReference>
<comment type="caution">
    <text evidence="4">The sequence shown here is derived from an EMBL/GenBank/DDBJ whole genome shotgun (WGS) entry which is preliminary data.</text>
</comment>
<dbReference type="STRING" id="56857.A0A200R7C3"/>